<dbReference type="InterPro" id="IPR050232">
    <property type="entry name" value="FBL13/AtMIF1-like"/>
</dbReference>
<reference evidence="4" key="1">
    <citation type="submission" date="2022-12" db="EMBL/GenBank/DDBJ databases">
        <title>Draft genome assemblies for two species of Escallonia (Escalloniales).</title>
        <authorList>
            <person name="Chanderbali A."/>
            <person name="Dervinis C."/>
            <person name="Anghel I."/>
            <person name="Soltis D."/>
            <person name="Soltis P."/>
            <person name="Zapata F."/>
        </authorList>
    </citation>
    <scope>NUCLEOTIDE SEQUENCE</scope>
    <source>
        <strain evidence="4">UCBG92.1500</strain>
        <tissue evidence="4">Leaf</tissue>
    </source>
</reference>
<evidence type="ECO:0000313" key="5">
    <source>
        <dbReference type="Proteomes" id="UP001187471"/>
    </source>
</evidence>
<dbReference type="InterPro" id="IPR036047">
    <property type="entry name" value="F-box-like_dom_sf"/>
</dbReference>
<gene>
    <name evidence="4" type="ORF">RJ640_004652</name>
</gene>
<dbReference type="CDD" id="cd22160">
    <property type="entry name" value="F-box_AtFBL13-like"/>
    <property type="match status" value="1"/>
</dbReference>
<feature type="domain" description="FBD" evidence="2">
    <location>
        <begin position="353"/>
        <end position="396"/>
    </location>
</feature>
<dbReference type="InterPro" id="IPR001810">
    <property type="entry name" value="F-box_dom"/>
</dbReference>
<evidence type="ECO:0008006" key="6">
    <source>
        <dbReference type="Google" id="ProtNLM"/>
    </source>
</evidence>
<feature type="domain" description="At1g61320/AtMIF1 LRR" evidence="3">
    <location>
        <begin position="137"/>
        <end position="303"/>
    </location>
</feature>
<evidence type="ECO:0000259" key="1">
    <source>
        <dbReference type="Pfam" id="PF00646"/>
    </source>
</evidence>
<accession>A0AA88URB4</accession>
<dbReference type="EMBL" id="JAVXUO010001214">
    <property type="protein sequence ID" value="KAK2984827.1"/>
    <property type="molecule type" value="Genomic_DNA"/>
</dbReference>
<dbReference type="InterPro" id="IPR006566">
    <property type="entry name" value="FBD"/>
</dbReference>
<dbReference type="PANTHER" id="PTHR31900">
    <property type="entry name" value="F-BOX/RNI SUPERFAMILY PROTEIN-RELATED"/>
    <property type="match status" value="1"/>
</dbReference>
<dbReference type="SUPFAM" id="SSF52047">
    <property type="entry name" value="RNI-like"/>
    <property type="match status" value="1"/>
</dbReference>
<dbReference type="Gene3D" id="3.80.10.10">
    <property type="entry name" value="Ribonuclease Inhibitor"/>
    <property type="match status" value="1"/>
</dbReference>
<comment type="caution">
    <text evidence="4">The sequence shown here is derived from an EMBL/GenBank/DDBJ whole genome shotgun (WGS) entry which is preliminary data.</text>
</comment>
<dbReference type="SUPFAM" id="SSF81383">
    <property type="entry name" value="F-box domain"/>
    <property type="match status" value="1"/>
</dbReference>
<dbReference type="Pfam" id="PF00646">
    <property type="entry name" value="F-box"/>
    <property type="match status" value="1"/>
</dbReference>
<sequence>MEDIISSMSKDILVIIVRLLPFKDAAKTSFLSRKWRSIWLATRNIEFDERHFVKQDEESEEEKENQRMDLVRFTRWWIERYEEPVIHKFRLAFSNPANHADDMQVCIGFAVAHQVKVLDLDFSVPSWNEVSLEDHHEALFDLPLFVYDDLAENLESLNLFSCDFLVEKFKNFRALKNLSLGWVYLTTSDVNALLSNCTVLESLSLKRCWELSYLDISGSSLTSLVVDKCLDLERGIRVDMRTTLRFFKYSGRVISLRIEGFRPVVEAVLDFGLEFQFRADCRQILHDFIFTVCRVRALTICSYMLQVIPTAEKCLWAEPLLDVEHLTLKTALDGYNIDLPLEYHDFVRREPDVGVPPCVATTLKVVEVKGFKGGNNELEALQYFIRHGSALEKMAISVSKEEGPAGVFTLGPRYRQKAMQLLLQLKSASPRLAIVMS</sequence>
<dbReference type="InterPro" id="IPR053781">
    <property type="entry name" value="F-box_AtFBL13-like"/>
</dbReference>
<feature type="domain" description="F-box" evidence="1">
    <location>
        <begin position="5"/>
        <end position="39"/>
    </location>
</feature>
<dbReference type="InterPro" id="IPR055357">
    <property type="entry name" value="LRR_At1g61320_AtMIF1"/>
</dbReference>
<dbReference type="Pfam" id="PF08387">
    <property type="entry name" value="FBD"/>
    <property type="match status" value="1"/>
</dbReference>
<name>A0AA88URB4_9ASTE</name>
<protein>
    <recommendedName>
        <fullName evidence="6">FBD domain-containing protein</fullName>
    </recommendedName>
</protein>
<keyword evidence="5" id="KW-1185">Reference proteome</keyword>
<proteinExistence type="predicted"/>
<dbReference type="InterPro" id="IPR032675">
    <property type="entry name" value="LRR_dom_sf"/>
</dbReference>
<dbReference type="Proteomes" id="UP001187471">
    <property type="component" value="Unassembled WGS sequence"/>
</dbReference>
<organism evidence="4 5">
    <name type="scientific">Escallonia rubra</name>
    <dbReference type="NCBI Taxonomy" id="112253"/>
    <lineage>
        <taxon>Eukaryota</taxon>
        <taxon>Viridiplantae</taxon>
        <taxon>Streptophyta</taxon>
        <taxon>Embryophyta</taxon>
        <taxon>Tracheophyta</taxon>
        <taxon>Spermatophyta</taxon>
        <taxon>Magnoliopsida</taxon>
        <taxon>eudicotyledons</taxon>
        <taxon>Gunneridae</taxon>
        <taxon>Pentapetalae</taxon>
        <taxon>asterids</taxon>
        <taxon>campanulids</taxon>
        <taxon>Escalloniales</taxon>
        <taxon>Escalloniaceae</taxon>
        <taxon>Escallonia</taxon>
    </lineage>
</organism>
<dbReference type="AlphaFoldDB" id="A0AA88URB4"/>
<evidence type="ECO:0000259" key="3">
    <source>
        <dbReference type="Pfam" id="PF23622"/>
    </source>
</evidence>
<evidence type="ECO:0000313" key="4">
    <source>
        <dbReference type="EMBL" id="KAK2984827.1"/>
    </source>
</evidence>
<dbReference type="Pfam" id="PF23622">
    <property type="entry name" value="LRR_At1g61320_AtMIF1"/>
    <property type="match status" value="1"/>
</dbReference>
<dbReference type="PANTHER" id="PTHR31900:SF34">
    <property type="entry name" value="EMB|CAB62440.1-RELATED"/>
    <property type="match status" value="1"/>
</dbReference>
<evidence type="ECO:0000259" key="2">
    <source>
        <dbReference type="Pfam" id="PF08387"/>
    </source>
</evidence>